<sequence length="361" mass="40520">MNKMWDVIVIGGGQAGLVSGYYLNKKKLRFLILEASNEAVGSWPRYYDSLKLFSPAQLSSMPGLKMPGHRTHYPLRDEVIQYLKNYAKAFDLPIQPNQKVIRIEKSDGFTIHTEAGAVYQTKAIINATGSFHNPFTPNITGREIFKGEVLHSFEYRNPDRYKDQRVLVVGRGNSAVQIAMELTESSHTSLAVLQPVQLVNQKVFGIDLHFWIKAVGLDTFQFWRFGKQAPIPTAAADLGDYKSRLEAGKPDQRDMFVAFTESGVVWPEGLQEKVDTVIFATGYRPSLTYLQEIGALDRKGRPLHKAGISQNVPGLYFVGLEGQRSFASATLRGVGPDAKYVVRHIGRFLQTGLWTGRRRQL</sequence>
<accession>W4QKH1</accession>
<evidence type="ECO:0000313" key="2">
    <source>
        <dbReference type="EMBL" id="GAE32615.1"/>
    </source>
</evidence>
<reference evidence="2" key="1">
    <citation type="journal article" date="2014" name="Genome Announc.">
        <title>Draft Genome Sequences of Three Alkaliphilic Bacillus Strains, Bacillus wakoensis JCM 9140T, Bacillus akibai JCM 9157T, and Bacillus hemicellulosilyticus JCM 9152T.</title>
        <authorList>
            <person name="Yuki M."/>
            <person name="Oshima K."/>
            <person name="Suda W."/>
            <person name="Oshida Y."/>
            <person name="Kitamura K."/>
            <person name="Iida T."/>
            <person name="Hattori M."/>
            <person name="Ohkuma M."/>
        </authorList>
    </citation>
    <scope>NUCLEOTIDE SEQUENCE [LARGE SCALE GENOMIC DNA]</scope>
    <source>
        <strain evidence="2">JCM 9152</strain>
    </source>
</reference>
<dbReference type="Proteomes" id="UP000018895">
    <property type="component" value="Unassembled WGS sequence"/>
</dbReference>
<dbReference type="OrthoDB" id="9778740at2"/>
<dbReference type="InterPro" id="IPR050982">
    <property type="entry name" value="Auxin_biosynth/cation_transpt"/>
</dbReference>
<dbReference type="EMBL" id="BAUU01000041">
    <property type="protein sequence ID" value="GAE32615.1"/>
    <property type="molecule type" value="Genomic_DNA"/>
</dbReference>
<protein>
    <submittedName>
        <fullName evidence="2">Thioredoxin reductase</fullName>
    </submittedName>
</protein>
<dbReference type="SUPFAM" id="SSF51905">
    <property type="entry name" value="FAD/NAD(P)-binding domain"/>
    <property type="match status" value="2"/>
</dbReference>
<dbReference type="GO" id="GO:0004497">
    <property type="term" value="F:monooxygenase activity"/>
    <property type="evidence" value="ECO:0007669"/>
    <property type="project" value="TreeGrafter"/>
</dbReference>
<name>W4QKH1_9BACI</name>
<keyword evidence="1" id="KW-0560">Oxidoreductase</keyword>
<evidence type="ECO:0000313" key="3">
    <source>
        <dbReference type="Proteomes" id="UP000018895"/>
    </source>
</evidence>
<dbReference type="AlphaFoldDB" id="W4QKH1"/>
<dbReference type="PRINTS" id="PR00469">
    <property type="entry name" value="PNDRDTASEII"/>
</dbReference>
<dbReference type="PRINTS" id="PR00368">
    <property type="entry name" value="FADPNR"/>
</dbReference>
<dbReference type="RefSeq" id="WP_035346968.1">
    <property type="nucleotide sequence ID" value="NZ_BAUU01000041.1"/>
</dbReference>
<dbReference type="PANTHER" id="PTHR43539">
    <property type="entry name" value="FLAVIN-BINDING MONOOXYGENASE-LIKE PROTEIN (AFU_ORTHOLOGUE AFUA_4G09220)"/>
    <property type="match status" value="1"/>
</dbReference>
<evidence type="ECO:0000256" key="1">
    <source>
        <dbReference type="ARBA" id="ARBA00023002"/>
    </source>
</evidence>
<comment type="caution">
    <text evidence="2">The sequence shown here is derived from an EMBL/GenBank/DDBJ whole genome shotgun (WGS) entry which is preliminary data.</text>
</comment>
<dbReference type="Pfam" id="PF13738">
    <property type="entry name" value="Pyr_redox_3"/>
    <property type="match status" value="1"/>
</dbReference>
<dbReference type="InterPro" id="IPR036188">
    <property type="entry name" value="FAD/NAD-bd_sf"/>
</dbReference>
<dbReference type="STRING" id="1236971.JCM9152_4157"/>
<proteinExistence type="predicted"/>
<dbReference type="PANTHER" id="PTHR43539:SF78">
    <property type="entry name" value="FLAVIN-CONTAINING MONOOXYGENASE"/>
    <property type="match status" value="1"/>
</dbReference>
<organism evidence="2 3">
    <name type="scientific">Halalkalibacter hemicellulosilyticusJCM 9152</name>
    <dbReference type="NCBI Taxonomy" id="1236971"/>
    <lineage>
        <taxon>Bacteria</taxon>
        <taxon>Bacillati</taxon>
        <taxon>Bacillota</taxon>
        <taxon>Bacilli</taxon>
        <taxon>Bacillales</taxon>
        <taxon>Bacillaceae</taxon>
        <taxon>Halalkalibacter</taxon>
    </lineage>
</organism>
<dbReference type="GO" id="GO:0050660">
    <property type="term" value="F:flavin adenine dinucleotide binding"/>
    <property type="evidence" value="ECO:0007669"/>
    <property type="project" value="TreeGrafter"/>
</dbReference>
<keyword evidence="3" id="KW-1185">Reference proteome</keyword>
<dbReference type="Gene3D" id="3.50.50.60">
    <property type="entry name" value="FAD/NAD(P)-binding domain"/>
    <property type="match status" value="1"/>
</dbReference>
<gene>
    <name evidence="2" type="ORF">JCM9152_4157</name>
</gene>